<organism evidence="1 2">
    <name type="scientific">Aeromonas sobria</name>
    <dbReference type="NCBI Taxonomy" id="646"/>
    <lineage>
        <taxon>Bacteria</taxon>
        <taxon>Pseudomonadati</taxon>
        <taxon>Pseudomonadota</taxon>
        <taxon>Gammaproteobacteria</taxon>
        <taxon>Aeromonadales</taxon>
        <taxon>Aeromonadaceae</taxon>
        <taxon>Aeromonas</taxon>
    </lineage>
</organism>
<dbReference type="EMBL" id="MKFU01000004">
    <property type="protein sequence ID" value="OHY95118.1"/>
    <property type="molecule type" value="Genomic_DNA"/>
</dbReference>
<dbReference type="STRING" id="646.BJD16_09045"/>
<sequence length="168" mass="19776">MSAFMIDRQDYLAFAVQLHRFCNAPMPPHYTLELLRTLWWFPPADTTSTWTWRVDRLVRLMMLANRRAVWHRYQLGRQQDQKEPRQRGSTKLGPLKPAHRYHQAPLNDAALVALYKFTCCALYQSSEWSGSHEQAPRLVKVLQQLQQALAQDVLTRLSLWEQAPWGEM</sequence>
<comment type="caution">
    <text evidence="1">The sequence shown here is derived from an EMBL/GenBank/DDBJ whole genome shotgun (WGS) entry which is preliminary data.</text>
</comment>
<name>A0A1S2D4G7_AERSO</name>
<gene>
    <name evidence="1" type="ORF">BJD16_09045</name>
</gene>
<accession>A0A1S2D4G7</accession>
<evidence type="ECO:0000313" key="2">
    <source>
        <dbReference type="Proteomes" id="UP000179934"/>
    </source>
</evidence>
<dbReference type="OrthoDB" id="5590077at2"/>
<dbReference type="AlphaFoldDB" id="A0A1S2D4G7"/>
<evidence type="ECO:0000313" key="1">
    <source>
        <dbReference type="EMBL" id="OHY95118.1"/>
    </source>
</evidence>
<protein>
    <submittedName>
        <fullName evidence="1">Uncharacterized protein</fullName>
    </submittedName>
</protein>
<reference evidence="1 2" key="1">
    <citation type="submission" date="2016-09" db="EMBL/GenBank/DDBJ databases">
        <title>Draft Genome Sequence of Aeromonas sobria Strain 08005, Isolated from Sick Rana catesbeiana.</title>
        <authorList>
            <person name="Yang Q."/>
        </authorList>
    </citation>
    <scope>NUCLEOTIDE SEQUENCE [LARGE SCALE GENOMIC DNA]</scope>
    <source>
        <strain evidence="1 2">08005</strain>
    </source>
</reference>
<proteinExistence type="predicted"/>
<dbReference type="RefSeq" id="WP_042019083.1">
    <property type="nucleotide sequence ID" value="NZ_CDBW01000006.1"/>
</dbReference>
<dbReference type="Proteomes" id="UP000179934">
    <property type="component" value="Unassembled WGS sequence"/>
</dbReference>
<dbReference type="GeneID" id="58921272"/>